<evidence type="ECO:0000313" key="2">
    <source>
        <dbReference type="Proteomes" id="UP000886814"/>
    </source>
</evidence>
<organism evidence="1 2">
    <name type="scientific">Candidatus Blautia stercorigallinarum</name>
    <dbReference type="NCBI Taxonomy" id="2838501"/>
    <lineage>
        <taxon>Bacteria</taxon>
        <taxon>Bacillati</taxon>
        <taxon>Bacillota</taxon>
        <taxon>Clostridia</taxon>
        <taxon>Lachnospirales</taxon>
        <taxon>Lachnospiraceae</taxon>
        <taxon>Blautia</taxon>
    </lineage>
</organism>
<name>A0A9D1TG57_9FIRM</name>
<keyword evidence="1" id="KW-0808">Transferase</keyword>
<reference evidence="1" key="2">
    <citation type="submission" date="2021-04" db="EMBL/GenBank/DDBJ databases">
        <authorList>
            <person name="Gilroy R."/>
        </authorList>
    </citation>
    <scope>NUCLEOTIDE SEQUENCE</scope>
    <source>
        <strain evidence="1">CHK195-9823</strain>
    </source>
</reference>
<reference evidence="1" key="1">
    <citation type="journal article" date="2021" name="PeerJ">
        <title>Extensive microbial diversity within the chicken gut microbiome revealed by metagenomics and culture.</title>
        <authorList>
            <person name="Gilroy R."/>
            <person name="Ravi A."/>
            <person name="Getino M."/>
            <person name="Pursley I."/>
            <person name="Horton D.L."/>
            <person name="Alikhan N.F."/>
            <person name="Baker D."/>
            <person name="Gharbi K."/>
            <person name="Hall N."/>
            <person name="Watson M."/>
            <person name="Adriaenssens E.M."/>
            <person name="Foster-Nyarko E."/>
            <person name="Jarju S."/>
            <person name="Secka A."/>
            <person name="Antonio M."/>
            <person name="Oren A."/>
            <person name="Chaudhuri R.R."/>
            <person name="La Ragione R."/>
            <person name="Hildebrand F."/>
            <person name="Pallen M.J."/>
        </authorList>
    </citation>
    <scope>NUCLEOTIDE SEQUENCE</scope>
    <source>
        <strain evidence="1">CHK195-9823</strain>
    </source>
</reference>
<dbReference type="InterPro" id="IPR000836">
    <property type="entry name" value="PRTase_dom"/>
</dbReference>
<gene>
    <name evidence="1" type="ORF">H9747_11970</name>
</gene>
<dbReference type="Gene3D" id="3.40.50.2020">
    <property type="match status" value="1"/>
</dbReference>
<dbReference type="CDD" id="cd06223">
    <property type="entry name" value="PRTases_typeI"/>
    <property type="match status" value="1"/>
</dbReference>
<proteinExistence type="predicted"/>
<dbReference type="GO" id="GO:0016757">
    <property type="term" value="F:glycosyltransferase activity"/>
    <property type="evidence" value="ECO:0007669"/>
    <property type="project" value="UniProtKB-KW"/>
</dbReference>
<evidence type="ECO:0000313" key="1">
    <source>
        <dbReference type="EMBL" id="HIV39690.1"/>
    </source>
</evidence>
<dbReference type="SUPFAM" id="SSF53271">
    <property type="entry name" value="PRTase-like"/>
    <property type="match status" value="1"/>
</dbReference>
<dbReference type="InterPro" id="IPR029057">
    <property type="entry name" value="PRTase-like"/>
</dbReference>
<sequence length="215" mass="23879">MELEDRMFKVYAKGDEKIQLKIIPGHFVTSQSHISHYLDMTTMKTRCAEAARIAKLLSGRYETSTPVDSIICMDGLEVIGAFLAEELAKAGVLSMNAHKTIYIVTPEFNANGQVIFRDNIQHMVRNRNVVILMGSITTGATLRQCMESVLYYGGVIQGVSAIFSAVTKVAGLDINSVFYKQDVPNYESYPADQCPMCKKKEKIDAIVNGYGYSKL</sequence>
<dbReference type="Proteomes" id="UP000886814">
    <property type="component" value="Unassembled WGS sequence"/>
</dbReference>
<accession>A0A9D1TG57</accession>
<dbReference type="EMBL" id="DXIQ01000080">
    <property type="protein sequence ID" value="HIV39690.1"/>
    <property type="molecule type" value="Genomic_DNA"/>
</dbReference>
<comment type="caution">
    <text evidence="1">The sequence shown here is derived from an EMBL/GenBank/DDBJ whole genome shotgun (WGS) entry which is preliminary data.</text>
</comment>
<dbReference type="AlphaFoldDB" id="A0A9D1TG57"/>
<protein>
    <submittedName>
        <fullName evidence="1">Orotate phosphoribosyltransferase</fullName>
    </submittedName>
</protein>
<keyword evidence="1" id="KW-0328">Glycosyltransferase</keyword>